<accession>A1S3G5</accession>
<evidence type="ECO:0000256" key="1">
    <source>
        <dbReference type="SAM" id="Phobius"/>
    </source>
</evidence>
<dbReference type="STRING" id="326297.Sama_0713"/>
<evidence type="ECO:0000313" key="2">
    <source>
        <dbReference type="EMBL" id="ABL98921.1"/>
    </source>
</evidence>
<organism evidence="2 3">
    <name type="scientific">Shewanella amazonensis (strain ATCC BAA-1098 / SB2B)</name>
    <dbReference type="NCBI Taxonomy" id="326297"/>
    <lineage>
        <taxon>Bacteria</taxon>
        <taxon>Pseudomonadati</taxon>
        <taxon>Pseudomonadota</taxon>
        <taxon>Gammaproteobacteria</taxon>
        <taxon>Alteromonadales</taxon>
        <taxon>Shewanellaceae</taxon>
        <taxon>Shewanella</taxon>
    </lineage>
</organism>
<proteinExistence type="predicted"/>
<protein>
    <recommendedName>
        <fullName evidence="4">TadE-like protein</fullName>
    </recommendedName>
</protein>
<feature type="transmembrane region" description="Helical" evidence="1">
    <location>
        <begin position="20"/>
        <end position="40"/>
    </location>
</feature>
<dbReference type="eggNOG" id="COG4961">
    <property type="taxonomic scope" value="Bacteria"/>
</dbReference>
<dbReference type="Proteomes" id="UP000009175">
    <property type="component" value="Chromosome"/>
</dbReference>
<sequence length="228" mass="25487">MKLHLRRTQRGQAMFEFNLVLPLLIPFVLLGMMLAVQWAFVYVAKTTLDSATAKAVRAGALDHGSRSAMNRALAEGLVPLYVRETGLTDAQLAMVEARAAVALQSRLTVLSPTQAVFDRFKYRARVNNNSVYEIPNDNLMYRSTAQQDVGDGRKLNIQDANLLQIEVRWCHKLVVPFANYMIEKIITSIEYLPGNEQLACNALGAATGDVYLAMVSQGMMRMQTPFRM</sequence>
<keyword evidence="1" id="KW-0472">Membrane</keyword>
<keyword evidence="3" id="KW-1185">Reference proteome</keyword>
<evidence type="ECO:0000313" key="3">
    <source>
        <dbReference type="Proteomes" id="UP000009175"/>
    </source>
</evidence>
<reference evidence="2 3" key="1">
    <citation type="submission" date="2006-12" db="EMBL/GenBank/DDBJ databases">
        <title>Complete sequence of Shewanella amazonensis SB2B.</title>
        <authorList>
            <consortium name="US DOE Joint Genome Institute"/>
            <person name="Copeland A."/>
            <person name="Lucas S."/>
            <person name="Lapidus A."/>
            <person name="Barry K."/>
            <person name="Detter J.C."/>
            <person name="Glavina del Rio T."/>
            <person name="Hammon N."/>
            <person name="Israni S."/>
            <person name="Dalin E."/>
            <person name="Tice H."/>
            <person name="Pitluck S."/>
            <person name="Munk A.C."/>
            <person name="Brettin T."/>
            <person name="Bruce D."/>
            <person name="Han C."/>
            <person name="Tapia R."/>
            <person name="Gilna P."/>
            <person name="Schmutz J."/>
            <person name="Larimer F."/>
            <person name="Land M."/>
            <person name="Hauser L."/>
            <person name="Kyrpides N."/>
            <person name="Mikhailova N."/>
            <person name="Fredrickson J."/>
            <person name="Richardson P."/>
        </authorList>
    </citation>
    <scope>NUCLEOTIDE SEQUENCE [LARGE SCALE GENOMIC DNA]</scope>
    <source>
        <strain evidence="3">ATCC BAA-1098 / SB2B</strain>
    </source>
</reference>
<dbReference type="RefSeq" id="WP_011758831.1">
    <property type="nucleotide sequence ID" value="NC_008700.1"/>
</dbReference>
<name>A1S3G5_SHEAM</name>
<dbReference type="AlphaFoldDB" id="A1S3G5"/>
<evidence type="ECO:0008006" key="4">
    <source>
        <dbReference type="Google" id="ProtNLM"/>
    </source>
</evidence>
<keyword evidence="1" id="KW-0812">Transmembrane</keyword>
<dbReference type="EMBL" id="CP000507">
    <property type="protein sequence ID" value="ABL98921.1"/>
    <property type="molecule type" value="Genomic_DNA"/>
</dbReference>
<keyword evidence="1" id="KW-1133">Transmembrane helix</keyword>
<dbReference type="KEGG" id="saz:Sama_0713"/>
<dbReference type="HOGENOM" id="CLU_092012_0_0_6"/>
<gene>
    <name evidence="2" type="ordered locus">Sama_0713</name>
</gene>